<protein>
    <submittedName>
        <fullName evidence="1">Uncharacterized protein</fullName>
    </submittedName>
</protein>
<evidence type="ECO:0000313" key="2">
    <source>
        <dbReference type="Proteomes" id="UP000198211"/>
    </source>
</evidence>
<dbReference type="EMBL" id="NBNE01000323">
    <property type="protein sequence ID" value="OWZ20444.1"/>
    <property type="molecule type" value="Genomic_DNA"/>
</dbReference>
<accession>A0A225WS70</accession>
<sequence length="58" mass="6675">MNIYTPNIDRARDFLPKAFIVAIRNNEVNFAVNFNSVQSPRLDRLGRRNTGRPESAKL</sequence>
<keyword evidence="2" id="KW-1185">Reference proteome</keyword>
<dbReference type="AlphaFoldDB" id="A0A225WS70"/>
<name>A0A225WS70_9STRA</name>
<organism evidence="1 2">
    <name type="scientific">Phytophthora megakarya</name>
    <dbReference type="NCBI Taxonomy" id="4795"/>
    <lineage>
        <taxon>Eukaryota</taxon>
        <taxon>Sar</taxon>
        <taxon>Stramenopiles</taxon>
        <taxon>Oomycota</taxon>
        <taxon>Peronosporomycetes</taxon>
        <taxon>Peronosporales</taxon>
        <taxon>Peronosporaceae</taxon>
        <taxon>Phytophthora</taxon>
    </lineage>
</organism>
<gene>
    <name evidence="1" type="ORF">PHMEG_0005135</name>
</gene>
<dbReference type="Proteomes" id="UP000198211">
    <property type="component" value="Unassembled WGS sequence"/>
</dbReference>
<reference evidence="2" key="1">
    <citation type="submission" date="2017-03" db="EMBL/GenBank/DDBJ databases">
        <title>Phytopthora megakarya and P. palmivora, two closely related causual agents of cacao black pod achieved similar genome size and gene model numbers by different mechanisms.</title>
        <authorList>
            <person name="Ali S."/>
            <person name="Shao J."/>
            <person name="Larry D.J."/>
            <person name="Kronmiller B."/>
            <person name="Shen D."/>
            <person name="Strem M.D."/>
            <person name="Melnick R.L."/>
            <person name="Guiltinan M.J."/>
            <person name="Tyler B.M."/>
            <person name="Meinhardt L.W."/>
            <person name="Bailey B.A."/>
        </authorList>
    </citation>
    <scope>NUCLEOTIDE SEQUENCE [LARGE SCALE GENOMIC DNA]</scope>
    <source>
        <strain evidence="2">zdho120</strain>
    </source>
</reference>
<proteinExistence type="predicted"/>
<evidence type="ECO:0000313" key="1">
    <source>
        <dbReference type="EMBL" id="OWZ20444.1"/>
    </source>
</evidence>
<comment type="caution">
    <text evidence="1">The sequence shown here is derived from an EMBL/GenBank/DDBJ whole genome shotgun (WGS) entry which is preliminary data.</text>
</comment>